<dbReference type="GeneID" id="106807500"/>
<dbReference type="InterPro" id="IPR051133">
    <property type="entry name" value="Adapter_Engulfment-Domain"/>
</dbReference>
<feature type="compositionally biased region" description="Acidic residues" evidence="1">
    <location>
        <begin position="561"/>
        <end position="573"/>
    </location>
</feature>
<reference evidence="4" key="1">
    <citation type="submission" date="2025-08" db="UniProtKB">
        <authorList>
            <consortium name="RefSeq"/>
        </authorList>
    </citation>
    <scope>IDENTIFICATION</scope>
</reference>
<evidence type="ECO:0000259" key="2">
    <source>
        <dbReference type="SMART" id="SM00462"/>
    </source>
</evidence>
<dbReference type="InterPro" id="IPR006020">
    <property type="entry name" value="PTB/PI_dom"/>
</dbReference>
<evidence type="ECO:0000313" key="3">
    <source>
        <dbReference type="Proteomes" id="UP000695022"/>
    </source>
</evidence>
<feature type="domain" description="PID" evidence="2">
    <location>
        <begin position="17"/>
        <end position="152"/>
    </location>
</feature>
<organism evidence="3 4">
    <name type="scientific">Priapulus caudatus</name>
    <name type="common">Priapulid worm</name>
    <dbReference type="NCBI Taxonomy" id="37621"/>
    <lineage>
        <taxon>Eukaryota</taxon>
        <taxon>Metazoa</taxon>
        <taxon>Ecdysozoa</taxon>
        <taxon>Scalidophora</taxon>
        <taxon>Priapulida</taxon>
        <taxon>Priapulimorpha</taxon>
        <taxon>Priapulimorphida</taxon>
        <taxon>Priapulidae</taxon>
        <taxon>Priapulus</taxon>
    </lineage>
</organism>
<protein>
    <submittedName>
        <fullName evidence="4">Uncharacterized protein LOC106807500</fullName>
    </submittedName>
</protein>
<sequence length="693" mass="76366">MNLPTIFKTRGSFEVTECHPTYKVLYLGNVQTVMAKGDNCTDKPLKILWKNYEKKGAGAKMKLSVCTSGMEGVTKEQGVTHYWSHRITYCITHPRFPRLFCWIYRHEGKKMKVELRCHAVLCKKEAIAKALTVQLHEATTAALKEFMLEKLRRQNYRLLLNSKVGFVATVPRRKQILSAAKNFKPPIEKSRSAPRLKSIDETPLEEDEHCLENGSTTFQQLNHRLAHMRLQEALLEEAEEGDDDDDDVFLDAVLGNGSLPSAAIERQTLPAVEAEKLPVIERQTLPAVKAEKLPAVEGQLLPAVEENKLPAVEGHLLPVVEAEKLPAVEGQLLLAVEAEKLLAVDGHLLPAVEGHPLPAVEGHPLPAVEGQLLPAVEAEHLPVVERQTLPAVEAEKLLAVEGYLLPAVEGQQLPEVEGDLSATVEGDLSATGEESADVSSPAVDASDVDTCRDSGTGSSTETDVAELLAESQIADEECFTRVDPRPVPPPRRRRKPITRHLSLEKYVTEEQQRRDVDTVSLTGSLGSADVVMECGNDIDSFKEDESVKCLLLGESSSSPEPGDDDDDDDDNISDESGYSEGDWRPDANGTVIRICPPDKVLHIKLNGVSSSCCTGDNQVNPKSDEIRSISTTKLPSTKQKNRDSKVPAMEQNNRDLKVPSMEQNNRDLKVPLMEQNNSYSDDKAGPYPCVIWF</sequence>
<dbReference type="Pfam" id="PF14719">
    <property type="entry name" value="PID_2"/>
    <property type="match status" value="1"/>
</dbReference>
<evidence type="ECO:0000256" key="1">
    <source>
        <dbReference type="SAM" id="MobiDB-lite"/>
    </source>
</evidence>
<dbReference type="InterPro" id="IPR033930">
    <property type="entry name" value="FAM43A/B_PTB"/>
</dbReference>
<dbReference type="Proteomes" id="UP000695022">
    <property type="component" value="Unplaced"/>
</dbReference>
<gene>
    <name evidence="4" type="primary">LOC106807500</name>
</gene>
<dbReference type="PANTHER" id="PTHR11232">
    <property type="entry name" value="PHOSPHOTYROSINE INTERACTION DOMAIN-CONTAINING FAMILY MEMBER"/>
    <property type="match status" value="1"/>
</dbReference>
<feature type="region of interest" description="Disordered" evidence="1">
    <location>
        <begin position="634"/>
        <end position="665"/>
    </location>
</feature>
<feature type="region of interest" description="Disordered" evidence="1">
    <location>
        <begin position="428"/>
        <end position="462"/>
    </location>
</feature>
<dbReference type="CDD" id="cd01214">
    <property type="entry name" value="PTB_FAM43A"/>
    <property type="match status" value="1"/>
</dbReference>
<dbReference type="Gene3D" id="2.30.29.30">
    <property type="entry name" value="Pleckstrin-homology domain (PH domain)/Phosphotyrosine-binding domain (PTB)"/>
    <property type="match status" value="1"/>
</dbReference>
<name>A0ABM1DZF3_PRICU</name>
<dbReference type="PANTHER" id="PTHR11232:SF2">
    <property type="entry name" value="FI05246P"/>
    <property type="match status" value="1"/>
</dbReference>
<feature type="region of interest" description="Disordered" evidence="1">
    <location>
        <begin position="553"/>
        <end position="588"/>
    </location>
</feature>
<dbReference type="InterPro" id="IPR011993">
    <property type="entry name" value="PH-like_dom_sf"/>
</dbReference>
<keyword evidence="3" id="KW-1185">Reference proteome</keyword>
<accession>A0ABM1DZF3</accession>
<feature type="compositionally biased region" description="Polar residues" evidence="1">
    <location>
        <begin position="453"/>
        <end position="462"/>
    </location>
</feature>
<dbReference type="SUPFAM" id="SSF50729">
    <property type="entry name" value="PH domain-like"/>
    <property type="match status" value="1"/>
</dbReference>
<proteinExistence type="predicted"/>
<dbReference type="SMART" id="SM00462">
    <property type="entry name" value="PTB"/>
    <property type="match status" value="1"/>
</dbReference>
<dbReference type="RefSeq" id="XP_014665324.1">
    <property type="nucleotide sequence ID" value="XM_014809838.1"/>
</dbReference>
<evidence type="ECO:0000313" key="4">
    <source>
        <dbReference type="RefSeq" id="XP_014665324.1"/>
    </source>
</evidence>